<dbReference type="SUPFAM" id="SSF56672">
    <property type="entry name" value="DNA/RNA polymerases"/>
    <property type="match status" value="1"/>
</dbReference>
<dbReference type="Gene3D" id="3.60.10.10">
    <property type="entry name" value="Endonuclease/exonuclease/phosphatase"/>
    <property type="match status" value="1"/>
</dbReference>
<organism evidence="1 2">
    <name type="scientific">Merluccius polli</name>
    <name type="common">Benguela hake</name>
    <name type="synonym">Merluccius cadenati</name>
    <dbReference type="NCBI Taxonomy" id="89951"/>
    <lineage>
        <taxon>Eukaryota</taxon>
        <taxon>Metazoa</taxon>
        <taxon>Chordata</taxon>
        <taxon>Craniata</taxon>
        <taxon>Vertebrata</taxon>
        <taxon>Euteleostomi</taxon>
        <taxon>Actinopterygii</taxon>
        <taxon>Neopterygii</taxon>
        <taxon>Teleostei</taxon>
        <taxon>Neoteleostei</taxon>
        <taxon>Acanthomorphata</taxon>
        <taxon>Zeiogadaria</taxon>
        <taxon>Gadariae</taxon>
        <taxon>Gadiformes</taxon>
        <taxon>Gadoidei</taxon>
        <taxon>Merlucciidae</taxon>
        <taxon>Merluccius</taxon>
    </lineage>
</organism>
<dbReference type="Gene3D" id="3.10.10.10">
    <property type="entry name" value="HIV Type 1 Reverse Transcriptase, subunit A, domain 1"/>
    <property type="match status" value="1"/>
</dbReference>
<dbReference type="EMBL" id="JAOPHQ010003785">
    <property type="protein sequence ID" value="KAK0141595.1"/>
    <property type="molecule type" value="Genomic_DNA"/>
</dbReference>
<name>A0AA47MK70_MERPO</name>
<dbReference type="AlphaFoldDB" id="A0AA47MK70"/>
<sequence length="530" mass="59718">MQTQGETYTKKKEESWSILMVSLAPACQSQRSECSGQARWGGVGGGGGLAKAVPTGGGMMMGRRTGEKDTRPCLHIHGARDGRECPLPTTNSSDKYSQTEKGIIRKSISQYASRFIMVWKKDDRLRICMDFRWLKAWTLKDAHPLPHQADCLAALGGNAFFNTMEPNLWVLQLLHVQGGQKSYFTSEELRNIRVTTPDDLFPTFLLPTLDILDILIKGAHSFAHAVKHRRRGRWAGALVRLRQRGLRTPLPGIFLSNVRSLPNKLEELQLLLGKNRDFPSSAILCFTETWLSGLIPDSALHLAGFQLCRADRDTELSGKTKGGGICFYINSGWCNNVTVIQQHCSPDLESFIINCKPFYSPCEFASFILVGVYIPPQANVQDAQRMLADQILCVERTNPDYLVIVLVRDAYHAIPRAALGHSDHVMVHLIPAYRQKLKLCKPVVRTSRNWTSEAVEVLQACLDSTDWDLFRTATNSLDEYTEAVTSYISFCEDCCVPSRTRVSYNNDKPWFTAKLRRLRLDKEEAFRRGD</sequence>
<proteinExistence type="predicted"/>
<keyword evidence="2" id="KW-1185">Reference proteome</keyword>
<evidence type="ECO:0000313" key="2">
    <source>
        <dbReference type="Proteomes" id="UP001174136"/>
    </source>
</evidence>
<dbReference type="InterPro" id="IPR043128">
    <property type="entry name" value="Rev_trsase/Diguanyl_cyclase"/>
</dbReference>
<protein>
    <submittedName>
        <fullName evidence="1">Uncharacterized protein</fullName>
    </submittedName>
</protein>
<dbReference type="PANTHER" id="PTHR47510:SF3">
    <property type="entry name" value="ENDO_EXONUCLEASE_PHOSPHATASE DOMAIN-CONTAINING PROTEIN"/>
    <property type="match status" value="1"/>
</dbReference>
<reference evidence="1" key="1">
    <citation type="journal article" date="2023" name="Front. Mar. Sci.">
        <title>A new Merluccius polli reference genome to investigate the effects of global change in West African waters.</title>
        <authorList>
            <person name="Mateo J.L."/>
            <person name="Blanco-Fernandez C."/>
            <person name="Garcia-Vazquez E."/>
            <person name="Machado-Schiaffino G."/>
        </authorList>
    </citation>
    <scope>NUCLEOTIDE SEQUENCE</scope>
    <source>
        <strain evidence="1">C29</strain>
        <tissue evidence="1">Fin</tissue>
    </source>
</reference>
<dbReference type="InterPro" id="IPR043502">
    <property type="entry name" value="DNA/RNA_pol_sf"/>
</dbReference>
<comment type="caution">
    <text evidence="1">The sequence shown here is derived from an EMBL/GenBank/DDBJ whole genome shotgun (WGS) entry which is preliminary data.</text>
</comment>
<evidence type="ECO:0000313" key="1">
    <source>
        <dbReference type="EMBL" id="KAK0141595.1"/>
    </source>
</evidence>
<dbReference type="Proteomes" id="UP001174136">
    <property type="component" value="Unassembled WGS sequence"/>
</dbReference>
<dbReference type="InterPro" id="IPR036691">
    <property type="entry name" value="Endo/exonu/phosph_ase_sf"/>
</dbReference>
<dbReference type="Gene3D" id="3.30.70.270">
    <property type="match status" value="1"/>
</dbReference>
<accession>A0AA47MK70</accession>
<gene>
    <name evidence="1" type="ORF">N1851_020957</name>
</gene>
<dbReference type="PANTHER" id="PTHR47510">
    <property type="entry name" value="REVERSE TRANSCRIPTASE DOMAIN-CONTAINING PROTEIN"/>
    <property type="match status" value="1"/>
</dbReference>